<organism evidence="1">
    <name type="scientific">Pyricularia oryzae (strain Y34)</name>
    <name type="common">Rice blast fungus</name>
    <name type="synonym">Magnaporthe oryzae</name>
    <dbReference type="NCBI Taxonomy" id="1143189"/>
    <lineage>
        <taxon>Eukaryota</taxon>
        <taxon>Fungi</taxon>
        <taxon>Dikarya</taxon>
        <taxon>Ascomycota</taxon>
        <taxon>Pezizomycotina</taxon>
        <taxon>Sordariomycetes</taxon>
        <taxon>Sordariomycetidae</taxon>
        <taxon>Magnaporthales</taxon>
        <taxon>Pyriculariaceae</taxon>
        <taxon>Pyricularia</taxon>
    </lineage>
</organism>
<dbReference type="EMBL" id="JH793109">
    <property type="protein sequence ID" value="ELQ44251.1"/>
    <property type="molecule type" value="Genomic_DNA"/>
</dbReference>
<sequence>MVTKFNSTEKARPKTNISNQVDFRANVHSDFARLAYDSPYLVLGPSWSIYIKTRLLDLRPAKPMNTRRQSLLTVLTYGNTLAASITTSRISRLYSSAANPAVPGCPTQAHRGKYARQPHGHVCMLRNMPAGTDIELMARRN</sequence>
<name>A0AA97PRB8_PYRO3</name>
<reference evidence="1" key="1">
    <citation type="journal article" date="2012" name="PLoS Genet.">
        <title>Comparative analysis of the genomes of two field isolates of the rice blast fungus Magnaporthe oryzae.</title>
        <authorList>
            <person name="Xue M."/>
            <person name="Yang J."/>
            <person name="Li Z."/>
            <person name="Hu S."/>
            <person name="Yao N."/>
            <person name="Dean R.A."/>
            <person name="Zhao W."/>
            <person name="Shen M."/>
            <person name="Zhang H."/>
            <person name="Li C."/>
            <person name="Liu L."/>
            <person name="Cao L."/>
            <person name="Xu X."/>
            <person name="Xing Y."/>
            <person name="Hsiang T."/>
            <person name="Zhang Z."/>
            <person name="Xu J.R."/>
            <person name="Peng Y.L."/>
        </authorList>
    </citation>
    <scope>NUCLEOTIDE SEQUENCE</scope>
    <source>
        <strain evidence="1">Y34</strain>
    </source>
</reference>
<protein>
    <submittedName>
        <fullName evidence="1">Uncharacterized protein</fullName>
    </submittedName>
</protein>
<dbReference type="AlphaFoldDB" id="A0AA97PRB8"/>
<proteinExistence type="predicted"/>
<evidence type="ECO:0000313" key="1">
    <source>
        <dbReference type="EMBL" id="ELQ44251.1"/>
    </source>
</evidence>
<gene>
    <name evidence="1" type="ORF">OOU_Y34scaffold00094g41</name>
</gene>
<accession>A0AA97PRB8</accession>
<dbReference type="Proteomes" id="UP000011086">
    <property type="component" value="Unassembled WGS sequence"/>
</dbReference>